<reference evidence="2 3" key="1">
    <citation type="submission" date="2019-04" db="EMBL/GenBank/DDBJ databases">
        <title>Draft genome sequence of Robertkochia marina CC-AMO-30D.</title>
        <authorList>
            <person name="Hameed A."/>
            <person name="Lin S.-Y."/>
            <person name="Shahina M."/>
            <person name="Lai W.-A."/>
            <person name="Young C.-C."/>
        </authorList>
    </citation>
    <scope>NUCLEOTIDE SEQUENCE [LARGE SCALE GENOMIC DNA]</scope>
    <source>
        <strain evidence="2 3">CC-AMO-30D</strain>
    </source>
</reference>
<feature type="domain" description="Tetrapyrrole biosynthesis uroporphyrinogen III synthase" evidence="1">
    <location>
        <begin position="19"/>
        <end position="209"/>
    </location>
</feature>
<dbReference type="GO" id="GO:0006780">
    <property type="term" value="P:uroporphyrinogen III biosynthetic process"/>
    <property type="evidence" value="ECO:0007669"/>
    <property type="project" value="InterPro"/>
</dbReference>
<dbReference type="Gene3D" id="3.40.50.10090">
    <property type="match status" value="2"/>
</dbReference>
<dbReference type="AlphaFoldDB" id="A0A4V3UYF0"/>
<dbReference type="PANTHER" id="PTHR12390:SF0">
    <property type="entry name" value="UROPORPHYRINOGEN-III SYNTHASE"/>
    <property type="match status" value="1"/>
</dbReference>
<dbReference type="GO" id="GO:0005829">
    <property type="term" value="C:cytosol"/>
    <property type="evidence" value="ECO:0007669"/>
    <property type="project" value="TreeGrafter"/>
</dbReference>
<gene>
    <name evidence="2" type="ORF">E7Z59_03570</name>
</gene>
<accession>A0A4V3UYF0</accession>
<dbReference type="OrthoDB" id="1523900at2"/>
<dbReference type="InterPro" id="IPR003754">
    <property type="entry name" value="4pyrrol_synth_uPrphyn_synth"/>
</dbReference>
<dbReference type="Pfam" id="PF02602">
    <property type="entry name" value="HEM4"/>
    <property type="match status" value="1"/>
</dbReference>
<evidence type="ECO:0000313" key="3">
    <source>
        <dbReference type="Proteomes" id="UP000305939"/>
    </source>
</evidence>
<evidence type="ECO:0000259" key="1">
    <source>
        <dbReference type="Pfam" id="PF02602"/>
    </source>
</evidence>
<dbReference type="CDD" id="cd06578">
    <property type="entry name" value="HemD"/>
    <property type="match status" value="1"/>
</dbReference>
<dbReference type="EMBL" id="SSMC01000001">
    <property type="protein sequence ID" value="THD69418.1"/>
    <property type="molecule type" value="Genomic_DNA"/>
</dbReference>
<dbReference type="InterPro" id="IPR039793">
    <property type="entry name" value="UROS/Hem4"/>
</dbReference>
<sequence>MSKPIRILSTKVLTPPQKERLLHAGFAVVEHSFIKTNPVNFTAPAFVEKGIITSMNAIDPLVERGIKIGKCFCVGQKTAAALREAGYSPEVCAESGAALARILIEKYRGENFHFFGTDSRRNELPEMLSNNDTPLTEIHVYETVLNPAKAPGKFDGILFFSPSAVASYLQENTLNDSIAFCIGPTTAKSLDKHHAETVIANTPTAERLILEVIKYFKKQKDHNLDPRI</sequence>
<dbReference type="Proteomes" id="UP000305939">
    <property type="component" value="Unassembled WGS sequence"/>
</dbReference>
<protein>
    <submittedName>
        <fullName evidence="2">Uroporphyrinogen-III synthase</fullName>
    </submittedName>
</protein>
<dbReference type="PANTHER" id="PTHR12390">
    <property type="entry name" value="UROPORPHYRINOGEN III SYNTHASE"/>
    <property type="match status" value="1"/>
</dbReference>
<keyword evidence="3" id="KW-1185">Reference proteome</keyword>
<organism evidence="2 3">
    <name type="scientific">Robertkochia marina</name>
    <dbReference type="NCBI Taxonomy" id="1227945"/>
    <lineage>
        <taxon>Bacteria</taxon>
        <taxon>Pseudomonadati</taxon>
        <taxon>Bacteroidota</taxon>
        <taxon>Flavobacteriia</taxon>
        <taxon>Flavobacteriales</taxon>
        <taxon>Flavobacteriaceae</taxon>
        <taxon>Robertkochia</taxon>
    </lineage>
</organism>
<dbReference type="GO" id="GO:0004852">
    <property type="term" value="F:uroporphyrinogen-III synthase activity"/>
    <property type="evidence" value="ECO:0007669"/>
    <property type="project" value="InterPro"/>
</dbReference>
<dbReference type="InterPro" id="IPR036108">
    <property type="entry name" value="4pyrrol_syn_uPrphyn_synt_sf"/>
</dbReference>
<proteinExistence type="predicted"/>
<comment type="caution">
    <text evidence="2">The sequence shown here is derived from an EMBL/GenBank/DDBJ whole genome shotgun (WGS) entry which is preliminary data.</text>
</comment>
<name>A0A4V3UYF0_9FLAO</name>
<dbReference type="SUPFAM" id="SSF69618">
    <property type="entry name" value="HemD-like"/>
    <property type="match status" value="1"/>
</dbReference>
<dbReference type="RefSeq" id="WP_136334908.1">
    <property type="nucleotide sequence ID" value="NZ_QXMP01000001.1"/>
</dbReference>
<evidence type="ECO:0000313" key="2">
    <source>
        <dbReference type="EMBL" id="THD69418.1"/>
    </source>
</evidence>